<keyword evidence="1 7" id="KW-0963">Cytoplasm</keyword>
<evidence type="ECO:0000259" key="10">
    <source>
        <dbReference type="SMART" id="SM00650"/>
    </source>
</evidence>
<dbReference type="Gene3D" id="1.10.8.100">
    <property type="entry name" value="Ribosomal RNA adenine dimethylase-like, domain 2"/>
    <property type="match status" value="1"/>
</dbReference>
<feature type="binding site" evidence="7 8">
    <location>
        <position position="100"/>
    </location>
    <ligand>
        <name>S-adenosyl-L-methionine</name>
        <dbReference type="ChEBI" id="CHEBI:59789"/>
    </ligand>
</feature>
<dbReference type="Pfam" id="PF00398">
    <property type="entry name" value="RrnaAD"/>
    <property type="match status" value="1"/>
</dbReference>
<sequence length="316" mass="34136">MPDALPPLRDVVARYGLDAKRSLGQNFLFDLNLTARIARAAGPFDDTIIVEIGPGPGGLTRALLEQGARVIAVERDPRCLPALEEIAAHYPGRLTIVEGDALEIDIAALVRTHAPVIPDARETSDRESSADSETNASSPLDLRPVGNDNRASARICANLPYNVATALLTKWIAAEPWPSVFDRYVLMFQREVALRIVATPKERADYGRLAVLCGWRTKARILFDVSPAAFTPPPKVTSSVIELTPNPKPLHCDPRALARVTQAAFGQRRKMLRQSLKSLGVDASALLAAAGIDETKRAEEIDVAGFVALANALLAQ</sequence>
<comment type="function">
    <text evidence="7">Specifically dimethylates two adjacent adenosines (A1518 and A1519) in the loop of a conserved hairpin near the 3'-end of 16S rRNA in the 30S particle. May play a critical role in biogenesis of 30S subunits.</text>
</comment>
<evidence type="ECO:0000313" key="11">
    <source>
        <dbReference type="EMBL" id="AZG77846.1"/>
    </source>
</evidence>
<comment type="subcellular location">
    <subcellularLocation>
        <location evidence="7">Cytoplasm</location>
    </subcellularLocation>
</comment>
<dbReference type="KEGG" id="mros:EHO51_14520"/>
<dbReference type="InterPro" id="IPR011530">
    <property type="entry name" value="rRNA_adenine_dimethylase"/>
</dbReference>
<feature type="domain" description="Ribosomal RNA adenine methylase transferase N-terminal" evidence="10">
    <location>
        <begin position="33"/>
        <end position="247"/>
    </location>
</feature>
<reference evidence="11 12" key="1">
    <citation type="submission" date="2018-11" db="EMBL/GenBank/DDBJ databases">
        <title>Genome squencing of methanotrophic bacteria isolated from alkaline groundwater in Korea.</title>
        <authorList>
            <person name="Nguyen L.N."/>
        </authorList>
    </citation>
    <scope>NUCLEOTIDE SEQUENCE [LARGE SCALE GENOMIC DNA]</scope>
    <source>
        <strain evidence="11 12">GW6</strain>
    </source>
</reference>
<accession>A0A3G8M7H0</accession>
<dbReference type="PROSITE" id="PS01131">
    <property type="entry name" value="RRNA_A_DIMETH"/>
    <property type="match status" value="1"/>
</dbReference>
<keyword evidence="5 7" id="KW-0949">S-adenosyl-L-methionine</keyword>
<organism evidence="11 12">
    <name type="scientific">Methylocystis rosea</name>
    <dbReference type="NCBI Taxonomy" id="173366"/>
    <lineage>
        <taxon>Bacteria</taxon>
        <taxon>Pseudomonadati</taxon>
        <taxon>Pseudomonadota</taxon>
        <taxon>Alphaproteobacteria</taxon>
        <taxon>Hyphomicrobiales</taxon>
        <taxon>Methylocystaceae</taxon>
        <taxon>Methylocystis</taxon>
    </lineage>
</organism>
<evidence type="ECO:0000313" key="12">
    <source>
        <dbReference type="Proteomes" id="UP000273982"/>
    </source>
</evidence>
<dbReference type="Gene3D" id="3.40.50.150">
    <property type="entry name" value="Vaccinia Virus protein VP39"/>
    <property type="match status" value="1"/>
</dbReference>
<dbReference type="EC" id="2.1.1.182" evidence="7"/>
<dbReference type="Proteomes" id="UP000273982">
    <property type="component" value="Chromosome"/>
</dbReference>
<evidence type="ECO:0000256" key="3">
    <source>
        <dbReference type="ARBA" id="ARBA00022603"/>
    </source>
</evidence>
<dbReference type="PROSITE" id="PS51689">
    <property type="entry name" value="SAM_RNA_A_N6_MT"/>
    <property type="match status" value="1"/>
</dbReference>
<evidence type="ECO:0000256" key="5">
    <source>
        <dbReference type="ARBA" id="ARBA00022691"/>
    </source>
</evidence>
<feature type="binding site" evidence="7 8">
    <location>
        <position position="74"/>
    </location>
    <ligand>
        <name>S-adenosyl-L-methionine</name>
        <dbReference type="ChEBI" id="CHEBI:59789"/>
    </ligand>
</feature>
<dbReference type="SMART" id="SM00650">
    <property type="entry name" value="rADc"/>
    <property type="match status" value="1"/>
</dbReference>
<dbReference type="FunFam" id="1.10.8.100:FF:000001">
    <property type="entry name" value="Ribosomal RNA small subunit methyltransferase A"/>
    <property type="match status" value="1"/>
</dbReference>
<comment type="similarity">
    <text evidence="7">Belongs to the class I-like SAM-binding methyltransferase superfamily. rRNA adenine N(6)-methyltransferase family. RsmA subfamily.</text>
</comment>
<dbReference type="HAMAP" id="MF_00607">
    <property type="entry name" value="16SrRNA_methyltr_A"/>
    <property type="match status" value="1"/>
</dbReference>
<dbReference type="InterPro" id="IPR029063">
    <property type="entry name" value="SAM-dependent_MTases_sf"/>
</dbReference>
<dbReference type="RefSeq" id="WP_124739483.1">
    <property type="nucleotide sequence ID" value="NZ_CP034086.1"/>
</dbReference>
<evidence type="ECO:0000256" key="7">
    <source>
        <dbReference type="HAMAP-Rule" id="MF_00607"/>
    </source>
</evidence>
<dbReference type="InterPro" id="IPR023165">
    <property type="entry name" value="rRNA_Ade_diMease-like_C"/>
</dbReference>
<keyword evidence="4 7" id="KW-0808">Transferase</keyword>
<dbReference type="GO" id="GO:0005829">
    <property type="term" value="C:cytosol"/>
    <property type="evidence" value="ECO:0007669"/>
    <property type="project" value="TreeGrafter"/>
</dbReference>
<dbReference type="PANTHER" id="PTHR11727">
    <property type="entry name" value="DIMETHYLADENOSINE TRANSFERASE"/>
    <property type="match status" value="1"/>
</dbReference>
<name>A0A3G8M7H0_9HYPH</name>
<dbReference type="CDD" id="cd02440">
    <property type="entry name" value="AdoMet_MTases"/>
    <property type="match status" value="1"/>
</dbReference>
<feature type="binding site" evidence="7 8">
    <location>
        <position position="26"/>
    </location>
    <ligand>
        <name>S-adenosyl-L-methionine</name>
        <dbReference type="ChEBI" id="CHEBI:59789"/>
    </ligand>
</feature>
<feature type="binding site" evidence="7 8">
    <location>
        <position position="28"/>
    </location>
    <ligand>
        <name>S-adenosyl-L-methionine</name>
        <dbReference type="ChEBI" id="CHEBI:59789"/>
    </ligand>
</feature>
<keyword evidence="6 7" id="KW-0694">RNA-binding</keyword>
<evidence type="ECO:0000256" key="1">
    <source>
        <dbReference type="ARBA" id="ARBA00022490"/>
    </source>
</evidence>
<feature type="region of interest" description="Disordered" evidence="9">
    <location>
        <begin position="118"/>
        <end position="145"/>
    </location>
</feature>
<dbReference type="GO" id="GO:0052908">
    <property type="term" value="F:16S rRNA (adenine(1518)-N(6)/adenine(1519)-N(6))-dimethyltransferase activity"/>
    <property type="evidence" value="ECO:0007669"/>
    <property type="project" value="UniProtKB-EC"/>
</dbReference>
<keyword evidence="3 7" id="KW-0489">Methyltransferase</keyword>
<evidence type="ECO:0000256" key="4">
    <source>
        <dbReference type="ARBA" id="ARBA00022679"/>
    </source>
</evidence>
<feature type="binding site" evidence="7 8">
    <location>
        <position position="158"/>
    </location>
    <ligand>
        <name>S-adenosyl-L-methionine</name>
        <dbReference type="ChEBI" id="CHEBI:59789"/>
    </ligand>
</feature>
<protein>
    <recommendedName>
        <fullName evidence="7">Ribosomal RNA small subunit methyltransferase A</fullName>
        <ecNumber evidence="7">2.1.1.182</ecNumber>
    </recommendedName>
    <alternativeName>
        <fullName evidence="7">16S rRNA (adenine(1518)-N(6)/adenine(1519)-N(6))-dimethyltransferase</fullName>
    </alternativeName>
    <alternativeName>
        <fullName evidence="7">16S rRNA dimethyladenosine transferase</fullName>
    </alternativeName>
    <alternativeName>
        <fullName evidence="7">16S rRNA dimethylase</fullName>
    </alternativeName>
    <alternativeName>
        <fullName evidence="7">S-adenosylmethionine-6-N', N'-adenosyl(rRNA) dimethyltransferase</fullName>
    </alternativeName>
</protein>
<dbReference type="AlphaFoldDB" id="A0A3G8M7H0"/>
<keyword evidence="2 7" id="KW-0698">rRNA processing</keyword>
<dbReference type="SUPFAM" id="SSF53335">
    <property type="entry name" value="S-adenosyl-L-methionine-dependent methyltransferases"/>
    <property type="match status" value="1"/>
</dbReference>
<evidence type="ECO:0000256" key="6">
    <source>
        <dbReference type="ARBA" id="ARBA00022884"/>
    </source>
</evidence>
<dbReference type="EMBL" id="CP034086">
    <property type="protein sequence ID" value="AZG77846.1"/>
    <property type="molecule type" value="Genomic_DNA"/>
</dbReference>
<comment type="catalytic activity">
    <reaction evidence="7">
        <text>adenosine(1518)/adenosine(1519) in 16S rRNA + 4 S-adenosyl-L-methionine = N(6)-dimethyladenosine(1518)/N(6)-dimethyladenosine(1519) in 16S rRNA + 4 S-adenosyl-L-homocysteine + 4 H(+)</text>
        <dbReference type="Rhea" id="RHEA:19609"/>
        <dbReference type="Rhea" id="RHEA-COMP:10232"/>
        <dbReference type="Rhea" id="RHEA-COMP:10233"/>
        <dbReference type="ChEBI" id="CHEBI:15378"/>
        <dbReference type="ChEBI" id="CHEBI:57856"/>
        <dbReference type="ChEBI" id="CHEBI:59789"/>
        <dbReference type="ChEBI" id="CHEBI:74411"/>
        <dbReference type="ChEBI" id="CHEBI:74493"/>
        <dbReference type="EC" id="2.1.1.182"/>
    </reaction>
</comment>
<dbReference type="GO" id="GO:0003723">
    <property type="term" value="F:RNA binding"/>
    <property type="evidence" value="ECO:0007669"/>
    <property type="project" value="UniProtKB-UniRule"/>
</dbReference>
<dbReference type="InterPro" id="IPR020598">
    <property type="entry name" value="rRNA_Ade_methylase_Trfase_N"/>
</dbReference>
<evidence type="ECO:0000256" key="2">
    <source>
        <dbReference type="ARBA" id="ARBA00022552"/>
    </source>
</evidence>
<evidence type="ECO:0000256" key="9">
    <source>
        <dbReference type="SAM" id="MobiDB-lite"/>
    </source>
</evidence>
<dbReference type="PANTHER" id="PTHR11727:SF7">
    <property type="entry name" value="DIMETHYLADENOSINE TRANSFERASE-RELATED"/>
    <property type="match status" value="1"/>
</dbReference>
<gene>
    <name evidence="7" type="primary">rsmA</name>
    <name evidence="7" type="synonym">ksgA</name>
    <name evidence="11" type="ORF">EHO51_14520</name>
</gene>
<evidence type="ECO:0000256" key="8">
    <source>
        <dbReference type="PROSITE-ProRule" id="PRU01026"/>
    </source>
</evidence>
<feature type="compositionally biased region" description="Basic and acidic residues" evidence="9">
    <location>
        <begin position="119"/>
        <end position="129"/>
    </location>
</feature>
<proteinExistence type="inferred from homology"/>
<feature type="binding site" evidence="7 8">
    <location>
        <position position="53"/>
    </location>
    <ligand>
        <name>S-adenosyl-L-methionine</name>
        <dbReference type="ChEBI" id="CHEBI:59789"/>
    </ligand>
</feature>
<dbReference type="InterPro" id="IPR001737">
    <property type="entry name" value="KsgA/Erm"/>
</dbReference>
<dbReference type="InterPro" id="IPR020596">
    <property type="entry name" value="rRNA_Ade_Mease_Trfase_CS"/>
</dbReference>